<comment type="caution">
    <text evidence="2">The sequence shown here is derived from an EMBL/GenBank/DDBJ whole genome shotgun (WGS) entry which is preliminary data.</text>
</comment>
<protein>
    <submittedName>
        <fullName evidence="2">Uncharacterized protein</fullName>
    </submittedName>
</protein>
<evidence type="ECO:0000256" key="1">
    <source>
        <dbReference type="SAM" id="SignalP"/>
    </source>
</evidence>
<reference evidence="2 3" key="1">
    <citation type="submission" date="2020-04" db="EMBL/GenBank/DDBJ databases">
        <title>Perkinsus chesapeaki whole genome sequence.</title>
        <authorList>
            <person name="Bogema D.R."/>
        </authorList>
    </citation>
    <scope>NUCLEOTIDE SEQUENCE [LARGE SCALE GENOMIC DNA]</scope>
    <source>
        <strain evidence="2">ATCC PRA-425</strain>
    </source>
</reference>
<accession>A0A7J6ME44</accession>
<feature type="chain" id="PRO_5029673119" evidence="1">
    <location>
        <begin position="21"/>
        <end position="249"/>
    </location>
</feature>
<sequence>MRFWSTWSVVVAQIALNAVAQPVGRYTYKAPDGQLNISYDITLFKQAFFRFQIFGLGITTSLYPLTRQTWSTFAFDLGDKYMIPQGWYDAISPRLVITAQHGALTTLRFTSFDTLFVTLGGRRLNLVREAFPMQEGTFLSDRTTFRNFRVSYGVGANGRLAIWVGCDDSWLPVPLLYLVQNDNSLRFRSYDVTPSSEEIRSQVRRACPSYRVRPGDFSNVVFTSSRSLYITLEGRSLQLINPEPLSGDP</sequence>
<name>A0A7J6ME44_PERCH</name>
<keyword evidence="3" id="KW-1185">Reference proteome</keyword>
<feature type="signal peptide" evidence="1">
    <location>
        <begin position="1"/>
        <end position="20"/>
    </location>
</feature>
<dbReference type="EMBL" id="JAAPAO010000163">
    <property type="protein sequence ID" value="KAF4669825.1"/>
    <property type="molecule type" value="Genomic_DNA"/>
</dbReference>
<keyword evidence="1" id="KW-0732">Signal</keyword>
<gene>
    <name evidence="2" type="ORF">FOL47_002340</name>
</gene>
<evidence type="ECO:0000313" key="3">
    <source>
        <dbReference type="Proteomes" id="UP000591131"/>
    </source>
</evidence>
<proteinExistence type="predicted"/>
<evidence type="ECO:0000313" key="2">
    <source>
        <dbReference type="EMBL" id="KAF4669825.1"/>
    </source>
</evidence>
<organism evidence="2 3">
    <name type="scientific">Perkinsus chesapeaki</name>
    <name type="common">Clam parasite</name>
    <name type="synonym">Perkinsus andrewsi</name>
    <dbReference type="NCBI Taxonomy" id="330153"/>
    <lineage>
        <taxon>Eukaryota</taxon>
        <taxon>Sar</taxon>
        <taxon>Alveolata</taxon>
        <taxon>Perkinsozoa</taxon>
        <taxon>Perkinsea</taxon>
        <taxon>Perkinsida</taxon>
        <taxon>Perkinsidae</taxon>
        <taxon>Perkinsus</taxon>
    </lineage>
</organism>
<dbReference type="AlphaFoldDB" id="A0A7J6ME44"/>
<dbReference type="Proteomes" id="UP000591131">
    <property type="component" value="Unassembled WGS sequence"/>
</dbReference>